<evidence type="ECO:0000256" key="1">
    <source>
        <dbReference type="SAM" id="MobiDB-lite"/>
    </source>
</evidence>
<feature type="compositionally biased region" description="Gly residues" evidence="1">
    <location>
        <begin position="420"/>
        <end position="429"/>
    </location>
</feature>
<organism evidence="2 3">
    <name type="scientific">Cryptococcus neoformans Tu259-1</name>
    <dbReference type="NCBI Taxonomy" id="1230072"/>
    <lineage>
        <taxon>Eukaryota</taxon>
        <taxon>Fungi</taxon>
        <taxon>Dikarya</taxon>
        <taxon>Basidiomycota</taxon>
        <taxon>Agaricomycotina</taxon>
        <taxon>Tremellomycetes</taxon>
        <taxon>Tremellales</taxon>
        <taxon>Cryptococcaceae</taxon>
        <taxon>Cryptococcus</taxon>
        <taxon>Cryptococcus neoformans species complex</taxon>
    </lineage>
</organism>
<dbReference type="OrthoDB" id="2575599at2759"/>
<feature type="region of interest" description="Disordered" evidence="1">
    <location>
        <begin position="1"/>
        <end position="45"/>
    </location>
</feature>
<feature type="compositionally biased region" description="Gly residues" evidence="1">
    <location>
        <begin position="283"/>
        <end position="294"/>
    </location>
</feature>
<feature type="compositionally biased region" description="Polar residues" evidence="1">
    <location>
        <begin position="371"/>
        <end position="387"/>
    </location>
</feature>
<evidence type="ECO:0000313" key="3">
    <source>
        <dbReference type="Proteomes" id="UP000199727"/>
    </source>
</evidence>
<dbReference type="AlphaFoldDB" id="A0A854QGQ2"/>
<proteinExistence type="predicted"/>
<dbReference type="Proteomes" id="UP000199727">
    <property type="component" value="Unassembled WGS sequence"/>
</dbReference>
<feature type="compositionally biased region" description="Polar residues" evidence="1">
    <location>
        <begin position="1"/>
        <end position="18"/>
    </location>
</feature>
<feature type="region of interest" description="Disordered" evidence="1">
    <location>
        <begin position="205"/>
        <end position="429"/>
    </location>
</feature>
<protein>
    <recommendedName>
        <fullName evidence="4">Mediator of RNA polymerase II transcription subunit 19</fullName>
    </recommendedName>
</protein>
<feature type="compositionally biased region" description="Basic residues" evidence="1">
    <location>
        <begin position="121"/>
        <end position="134"/>
    </location>
</feature>
<comment type="caution">
    <text evidence="2">The sequence shown here is derived from an EMBL/GenBank/DDBJ whole genome shotgun (WGS) entry which is preliminary data.</text>
</comment>
<evidence type="ECO:0008006" key="4">
    <source>
        <dbReference type="Google" id="ProtNLM"/>
    </source>
</evidence>
<gene>
    <name evidence="2" type="ORF">C361_01570</name>
</gene>
<accession>A0A854QGQ2</accession>
<reference evidence="2 3" key="1">
    <citation type="submission" date="2017-06" db="EMBL/GenBank/DDBJ databases">
        <title>Global population genomics of the pathogenic fungus Cryptococcus neoformans var. grubii.</title>
        <authorList>
            <person name="Cuomo C."/>
            <person name="Litvintseva A."/>
            <person name="Chen Y."/>
            <person name="Young S."/>
            <person name="Zeng Q."/>
            <person name="Chapman S."/>
            <person name="Gujja S."/>
            <person name="Saif S."/>
            <person name="Birren B."/>
        </authorList>
    </citation>
    <scope>NUCLEOTIDE SEQUENCE [LARGE SCALE GENOMIC DNA]</scope>
    <source>
        <strain evidence="2 3">Tu259-1</strain>
    </source>
</reference>
<evidence type="ECO:0000313" key="2">
    <source>
        <dbReference type="EMBL" id="OXG25611.1"/>
    </source>
</evidence>
<sequence>MNIIQNGESSKSPHTQGINGDLTKADGDVEMMDGENGAGVELGRPEVKDGDERIENERKRGTARLILPHWDVAPVKPIHSSQDLISLLHLDTLYNTYVRPFADLPGDESQPGADGNDTLQRAKKKAANMPGRKKMEKGYQHLIEDCIDPTPLGYKNDNPSLLPLLNDVLYPSAPPPFLSQEPIEALPKEAFAIAKLEPGTVQDGYAGGQKAGVREAEEKRRRKRAARTTTADIISPINPTFAGHGRGRSSTPGTPLLPVLPPSRGFPPGVNTPRRGTAPPGPGGVGAGSGGGSSIQGVHPFARHGPATGAGPGSRPFTQSSKQRPASMEVQGSGGGRKGLPSRSASPMPLSAGATPGGPGGGGGKGGGTLVSASASTSISGQRQFPPNRNKRPGSADVQSALMKKSKGESSRSASPMPGTGVGQGQMRR</sequence>
<feature type="region of interest" description="Disordered" evidence="1">
    <location>
        <begin position="104"/>
        <end position="134"/>
    </location>
</feature>
<dbReference type="EMBL" id="AMKT01000027">
    <property type="protein sequence ID" value="OXG25611.1"/>
    <property type="molecule type" value="Genomic_DNA"/>
</dbReference>
<name>A0A854QGQ2_CRYNE</name>
<feature type="compositionally biased region" description="Gly residues" evidence="1">
    <location>
        <begin position="355"/>
        <end position="369"/>
    </location>
</feature>